<dbReference type="AlphaFoldDB" id="A0A7M1USU6"/>
<dbReference type="EMBL" id="CP063144">
    <property type="protein sequence ID" value="QOR94647.1"/>
    <property type="molecule type" value="Genomic_DNA"/>
</dbReference>
<organism evidence="1 2">
    <name type="scientific">Thermosphaera chiliense</name>
    <dbReference type="NCBI Taxonomy" id="3402707"/>
    <lineage>
        <taxon>Archaea</taxon>
        <taxon>Thermoproteota</taxon>
        <taxon>Thermoprotei</taxon>
        <taxon>Desulfurococcales</taxon>
        <taxon>Desulfurococcaceae</taxon>
        <taxon>Thermosphaera</taxon>
    </lineage>
</organism>
<dbReference type="KEGG" id="tcs:IMZ38_01555"/>
<reference evidence="1 2" key="1">
    <citation type="submission" date="2020-10" db="EMBL/GenBank/DDBJ databases">
        <title>Complete genome sequence of Thermosphaera aggregans strain 3507.</title>
        <authorList>
            <person name="Zayulina K.S."/>
            <person name="Elcheninov A.G."/>
            <person name="Toshchakov S.V."/>
            <person name="Kublanov I.V."/>
            <person name="Kochetkova T.V."/>
        </authorList>
    </citation>
    <scope>NUCLEOTIDE SEQUENCE [LARGE SCALE GENOMIC DNA]</scope>
    <source>
        <strain evidence="1 2">3507</strain>
    </source>
</reference>
<keyword evidence="2" id="KW-1185">Reference proteome</keyword>
<gene>
    <name evidence="1" type="ORF">IMZ38_01555</name>
</gene>
<name>A0A7M1USU6_9CREN</name>
<sequence length="128" mass="15144">MVTSWIVEHEADLNALKEAGYKAIASSLLKLHLYGSIESYSQYVKEIEINLEELENPSKITCKYVLKTLFKYSWNVPLHYFDFIRRPLYYTHPPLEFRIYKLFNEWKHVEREKGNGSTRPGEAFNDHG</sequence>
<accession>A0A7M1USU6</accession>
<dbReference type="GeneID" id="59454063"/>
<evidence type="ECO:0000313" key="2">
    <source>
        <dbReference type="Proteomes" id="UP000593766"/>
    </source>
</evidence>
<evidence type="ECO:0000313" key="1">
    <source>
        <dbReference type="EMBL" id="QOR94647.1"/>
    </source>
</evidence>
<proteinExistence type="predicted"/>
<dbReference type="RefSeq" id="WP_193436444.1">
    <property type="nucleotide sequence ID" value="NZ_CP063144.1"/>
</dbReference>
<dbReference type="Proteomes" id="UP000593766">
    <property type="component" value="Chromosome"/>
</dbReference>
<protein>
    <submittedName>
        <fullName evidence="1">Uncharacterized protein</fullName>
    </submittedName>
</protein>